<name>A0A0F9JT27_9ZZZZ</name>
<accession>A0A0F9JT27</accession>
<protein>
    <submittedName>
        <fullName evidence="1">Uncharacterized protein</fullName>
    </submittedName>
</protein>
<dbReference type="InterPro" id="IPR043519">
    <property type="entry name" value="NT_sf"/>
</dbReference>
<dbReference type="AlphaFoldDB" id="A0A0F9JT27"/>
<proteinExistence type="predicted"/>
<gene>
    <name evidence="1" type="ORF">LCGC14_1720400</name>
</gene>
<dbReference type="Gene3D" id="3.30.460.10">
    <property type="entry name" value="Beta Polymerase, domain 2"/>
    <property type="match status" value="1"/>
</dbReference>
<reference evidence="1" key="1">
    <citation type="journal article" date="2015" name="Nature">
        <title>Complex archaea that bridge the gap between prokaryotes and eukaryotes.</title>
        <authorList>
            <person name="Spang A."/>
            <person name="Saw J.H."/>
            <person name="Jorgensen S.L."/>
            <person name="Zaremba-Niedzwiedzka K."/>
            <person name="Martijn J."/>
            <person name="Lind A.E."/>
            <person name="van Eijk R."/>
            <person name="Schleper C."/>
            <person name="Guy L."/>
            <person name="Ettema T.J."/>
        </authorList>
    </citation>
    <scope>NUCLEOTIDE SEQUENCE</scope>
</reference>
<sequence>MPCVDVPERHLAILKKAAQKIINLDERVTDVFLFGSAARNLLGIERGKCFSSTSDYDIGITAVEDSLKLLSKIRFAKPPIKIGTHTVSYRLAANKGGPPEDEIIILEEVEQSNKGVAFCLGTPPELCVIAKK</sequence>
<dbReference type="EMBL" id="LAZR01015473">
    <property type="protein sequence ID" value="KKM12061.1"/>
    <property type="molecule type" value="Genomic_DNA"/>
</dbReference>
<organism evidence="1">
    <name type="scientific">marine sediment metagenome</name>
    <dbReference type="NCBI Taxonomy" id="412755"/>
    <lineage>
        <taxon>unclassified sequences</taxon>
        <taxon>metagenomes</taxon>
        <taxon>ecological metagenomes</taxon>
    </lineage>
</organism>
<comment type="caution">
    <text evidence="1">The sequence shown here is derived from an EMBL/GenBank/DDBJ whole genome shotgun (WGS) entry which is preliminary data.</text>
</comment>
<evidence type="ECO:0000313" key="1">
    <source>
        <dbReference type="EMBL" id="KKM12061.1"/>
    </source>
</evidence>